<dbReference type="InParanoid" id="A7ESE6"/>
<evidence type="ECO:0000256" key="2">
    <source>
        <dbReference type="ARBA" id="ARBA00023002"/>
    </source>
</evidence>
<dbReference type="OMA" id="NYLANYH"/>
<dbReference type="Proteomes" id="UP000001312">
    <property type="component" value="Unassembled WGS sequence"/>
</dbReference>
<dbReference type="HOGENOM" id="CLU_010194_44_1_1"/>
<comment type="similarity">
    <text evidence="1">Belongs to the short-chain dehydrogenases/reductases (SDR) family.</text>
</comment>
<dbReference type="RefSeq" id="XP_001590511.1">
    <property type="nucleotide sequence ID" value="XM_001590461.1"/>
</dbReference>
<dbReference type="GeneID" id="5486792"/>
<keyword evidence="4" id="KW-0472">Membrane</keyword>
<feature type="region of interest" description="Disordered" evidence="3">
    <location>
        <begin position="371"/>
        <end position="418"/>
    </location>
</feature>
<evidence type="ECO:0000256" key="3">
    <source>
        <dbReference type="SAM" id="MobiDB-lite"/>
    </source>
</evidence>
<dbReference type="PANTHER" id="PTHR24320">
    <property type="entry name" value="RETINOL DEHYDROGENASE"/>
    <property type="match status" value="1"/>
</dbReference>
<accession>A7ESE6</accession>
<sequence length="480" mass="53766">MPVDFVANVIWGKVTWLPSLWTVAKVVPVVCVIVLVKLFSAGAKNTSERKMHGKVIMVTGGTSGIGAAAVLELASRGAQIVLLTRQSPSDMFLVDYIEDLRERTGNELIYAEQVDLSSLYSIRKFATRWINNAPPRRLDMIVLCAATLTPPGKPRVTTKEGIEETWMINYLANFHLLSILSPAIRAQPPDRDVRIIFTTCSSYNKSPTVGDGSDAIKKKDWNPSAAYARSKMALMIFGQAFQKHLESYKRPDEAVMNARVIFVDPGYCRTPGFRRWFSRGTLWGLALYVMLWQNVWLLLKSSQGGAQSICYSAMEAALGRGPGGKLIKECREIDFATSDIKDETIAKKLWEGSENLIERVEREEAVRRALEKKEEEAAEKANGASEKPSDNSGTIGTAPENSKGKSRRQRKANPQISGRSYASCQALSRYDGIVSFNVGARLAKVFKFIAKDTWEIFERVLYDMYPQTHEDHVTYYPQRK</sequence>
<keyword evidence="4" id="KW-1133">Transmembrane helix</keyword>
<keyword evidence="2" id="KW-0560">Oxidoreductase</keyword>
<dbReference type="AlphaFoldDB" id="A7ESE6"/>
<dbReference type="PANTHER" id="PTHR24320:SF285">
    <property type="entry name" value="RETINOL DEHYDROGENASE 14"/>
    <property type="match status" value="1"/>
</dbReference>
<dbReference type="EMBL" id="CH476631">
    <property type="protein sequence ID" value="EDN92388.1"/>
    <property type="molecule type" value="Genomic_DNA"/>
</dbReference>
<evidence type="ECO:0000256" key="1">
    <source>
        <dbReference type="ARBA" id="ARBA00006484"/>
    </source>
</evidence>
<keyword evidence="6" id="KW-1185">Reference proteome</keyword>
<protein>
    <recommendedName>
        <fullName evidence="7">Ketoreductase (KR) domain-containing protein</fullName>
    </recommendedName>
</protein>
<dbReference type="GO" id="GO:0016491">
    <property type="term" value="F:oxidoreductase activity"/>
    <property type="evidence" value="ECO:0007669"/>
    <property type="project" value="UniProtKB-KW"/>
</dbReference>
<gene>
    <name evidence="5" type="ORF">SS1G_08251</name>
</gene>
<organism evidence="5 6">
    <name type="scientific">Sclerotinia sclerotiorum (strain ATCC 18683 / 1980 / Ss-1)</name>
    <name type="common">White mold</name>
    <name type="synonym">Whetzelinia sclerotiorum</name>
    <dbReference type="NCBI Taxonomy" id="665079"/>
    <lineage>
        <taxon>Eukaryota</taxon>
        <taxon>Fungi</taxon>
        <taxon>Dikarya</taxon>
        <taxon>Ascomycota</taxon>
        <taxon>Pezizomycotina</taxon>
        <taxon>Leotiomycetes</taxon>
        <taxon>Helotiales</taxon>
        <taxon>Sclerotiniaceae</taxon>
        <taxon>Sclerotinia</taxon>
    </lineage>
</organism>
<feature type="transmembrane region" description="Helical" evidence="4">
    <location>
        <begin position="20"/>
        <end position="40"/>
    </location>
</feature>
<evidence type="ECO:0000313" key="5">
    <source>
        <dbReference type="EMBL" id="EDN92388.1"/>
    </source>
</evidence>
<dbReference type="Gene3D" id="3.40.50.720">
    <property type="entry name" value="NAD(P)-binding Rossmann-like Domain"/>
    <property type="match status" value="1"/>
</dbReference>
<name>A7ESE6_SCLS1</name>
<reference evidence="6" key="1">
    <citation type="journal article" date="2011" name="PLoS Genet.">
        <title>Genomic analysis of the necrotrophic fungal pathogens Sclerotinia sclerotiorum and Botrytis cinerea.</title>
        <authorList>
            <person name="Amselem J."/>
            <person name="Cuomo C.A."/>
            <person name="van Kan J.A."/>
            <person name="Viaud M."/>
            <person name="Benito E.P."/>
            <person name="Couloux A."/>
            <person name="Coutinho P.M."/>
            <person name="de Vries R.P."/>
            <person name="Dyer P.S."/>
            <person name="Fillinger S."/>
            <person name="Fournier E."/>
            <person name="Gout L."/>
            <person name="Hahn M."/>
            <person name="Kohn L."/>
            <person name="Lapalu N."/>
            <person name="Plummer K.M."/>
            <person name="Pradier J.M."/>
            <person name="Quevillon E."/>
            <person name="Sharon A."/>
            <person name="Simon A."/>
            <person name="ten Have A."/>
            <person name="Tudzynski B."/>
            <person name="Tudzynski P."/>
            <person name="Wincker P."/>
            <person name="Andrew M."/>
            <person name="Anthouard V."/>
            <person name="Beever R.E."/>
            <person name="Beffa R."/>
            <person name="Benoit I."/>
            <person name="Bouzid O."/>
            <person name="Brault B."/>
            <person name="Chen Z."/>
            <person name="Choquer M."/>
            <person name="Collemare J."/>
            <person name="Cotton P."/>
            <person name="Danchin E.G."/>
            <person name="Da Silva C."/>
            <person name="Gautier A."/>
            <person name="Giraud C."/>
            <person name="Giraud T."/>
            <person name="Gonzalez C."/>
            <person name="Grossetete S."/>
            <person name="Guldener U."/>
            <person name="Henrissat B."/>
            <person name="Howlett B.J."/>
            <person name="Kodira C."/>
            <person name="Kretschmer M."/>
            <person name="Lappartient A."/>
            <person name="Leroch M."/>
            <person name="Levis C."/>
            <person name="Mauceli E."/>
            <person name="Neuveglise C."/>
            <person name="Oeser B."/>
            <person name="Pearson M."/>
            <person name="Poulain J."/>
            <person name="Poussereau N."/>
            <person name="Quesneville H."/>
            <person name="Rascle C."/>
            <person name="Schumacher J."/>
            <person name="Segurens B."/>
            <person name="Sexton A."/>
            <person name="Silva E."/>
            <person name="Sirven C."/>
            <person name="Soanes D.M."/>
            <person name="Talbot N.J."/>
            <person name="Templeton M."/>
            <person name="Yandava C."/>
            <person name="Yarden O."/>
            <person name="Zeng Q."/>
            <person name="Rollins J.A."/>
            <person name="Lebrun M.H."/>
            <person name="Dickman M."/>
        </authorList>
    </citation>
    <scope>NUCLEOTIDE SEQUENCE [LARGE SCALE GENOMIC DNA]</scope>
    <source>
        <strain evidence="6">ATCC 18683 / 1980 / Ss-1</strain>
    </source>
</reference>
<dbReference type="InterPro" id="IPR036291">
    <property type="entry name" value="NAD(P)-bd_dom_sf"/>
</dbReference>
<dbReference type="KEGG" id="ssl:SS1G_08251"/>
<dbReference type="FunCoup" id="A7ESE6">
    <property type="interactions" value="95"/>
</dbReference>
<evidence type="ECO:0008006" key="7">
    <source>
        <dbReference type="Google" id="ProtNLM"/>
    </source>
</evidence>
<keyword evidence="4" id="KW-0812">Transmembrane</keyword>
<dbReference type="InterPro" id="IPR002347">
    <property type="entry name" value="SDR_fam"/>
</dbReference>
<dbReference type="eggNOG" id="KOG1208">
    <property type="taxonomic scope" value="Eukaryota"/>
</dbReference>
<proteinExistence type="inferred from homology"/>
<evidence type="ECO:0000313" key="6">
    <source>
        <dbReference type="Proteomes" id="UP000001312"/>
    </source>
</evidence>
<dbReference type="SUPFAM" id="SSF51735">
    <property type="entry name" value="NAD(P)-binding Rossmann-fold domains"/>
    <property type="match status" value="1"/>
</dbReference>
<evidence type="ECO:0000256" key="4">
    <source>
        <dbReference type="SAM" id="Phobius"/>
    </source>
</evidence>
<dbReference type="Pfam" id="PF00106">
    <property type="entry name" value="adh_short"/>
    <property type="match status" value="1"/>
</dbReference>